<gene>
    <name evidence="2" type="ORF">HW555_007137</name>
</gene>
<dbReference type="Proteomes" id="UP000648187">
    <property type="component" value="Unassembled WGS sequence"/>
</dbReference>
<keyword evidence="3" id="KW-1185">Reference proteome</keyword>
<evidence type="ECO:0000313" key="2">
    <source>
        <dbReference type="EMBL" id="KAF9415160.1"/>
    </source>
</evidence>
<proteinExistence type="predicted"/>
<feature type="region of interest" description="Disordered" evidence="1">
    <location>
        <begin position="148"/>
        <end position="174"/>
    </location>
</feature>
<evidence type="ECO:0000313" key="3">
    <source>
        <dbReference type="Proteomes" id="UP000648187"/>
    </source>
</evidence>
<name>A0A835L5N6_SPOEX</name>
<organism evidence="2 3">
    <name type="scientific">Spodoptera exigua</name>
    <name type="common">Beet armyworm</name>
    <name type="synonym">Noctua fulgens</name>
    <dbReference type="NCBI Taxonomy" id="7107"/>
    <lineage>
        <taxon>Eukaryota</taxon>
        <taxon>Metazoa</taxon>
        <taxon>Ecdysozoa</taxon>
        <taxon>Arthropoda</taxon>
        <taxon>Hexapoda</taxon>
        <taxon>Insecta</taxon>
        <taxon>Pterygota</taxon>
        <taxon>Neoptera</taxon>
        <taxon>Endopterygota</taxon>
        <taxon>Lepidoptera</taxon>
        <taxon>Glossata</taxon>
        <taxon>Ditrysia</taxon>
        <taxon>Noctuoidea</taxon>
        <taxon>Noctuidae</taxon>
        <taxon>Amphipyrinae</taxon>
        <taxon>Spodoptera</taxon>
    </lineage>
</organism>
<dbReference type="AlphaFoldDB" id="A0A835L5N6"/>
<protein>
    <submittedName>
        <fullName evidence="2">Uncharacterized protein</fullName>
    </submittedName>
</protein>
<comment type="caution">
    <text evidence="2">The sequence shown here is derived from an EMBL/GenBank/DDBJ whole genome shotgun (WGS) entry which is preliminary data.</text>
</comment>
<sequence length="228" mass="25477">MGADGIVQPDAYHPPMEVERSKCHDDYKTYSNLRNTLKSRVESAYRSYITRVESNIKLNPREFWRHISSLRSKGGFEPQVNFRGESFTGAAAAEAFAKFFASVFLTDVPRLNADSVNSFDVNHNSNYVNIFHITSEDVINGINKLKTSGSIGPDSTGRQKNPHRRFGRGNENNIRRQKSVLLPGAGRMLKPYDEKICRAPGDKLYGSSVEQLGVSSSPMLRSSVTRAT</sequence>
<evidence type="ECO:0000256" key="1">
    <source>
        <dbReference type="SAM" id="MobiDB-lite"/>
    </source>
</evidence>
<accession>A0A835L5N6</accession>
<reference evidence="2" key="1">
    <citation type="submission" date="2020-08" db="EMBL/GenBank/DDBJ databases">
        <title>Spodoptera exigua strain:BAW_Kor-Di-RS1 Genome sequencing and assembly.</title>
        <authorList>
            <person name="Kim J."/>
            <person name="Nam H.Y."/>
            <person name="Kwon M."/>
            <person name="Choi J.H."/>
            <person name="Cho S.R."/>
            <person name="Kim G.-H."/>
        </authorList>
    </citation>
    <scope>NUCLEOTIDE SEQUENCE</scope>
    <source>
        <strain evidence="2">BAW_Kor-Di-RS1</strain>
        <tissue evidence="2">Whole-body</tissue>
    </source>
</reference>
<dbReference type="EMBL" id="JACKWZ010000116">
    <property type="protein sequence ID" value="KAF9415160.1"/>
    <property type="molecule type" value="Genomic_DNA"/>
</dbReference>